<dbReference type="Gene3D" id="1.20.1250.20">
    <property type="entry name" value="MFS general substrate transporter like domains"/>
    <property type="match status" value="1"/>
</dbReference>
<feature type="transmembrane region" description="Helical" evidence="1">
    <location>
        <begin position="120"/>
        <end position="144"/>
    </location>
</feature>
<dbReference type="InterPro" id="IPR036259">
    <property type="entry name" value="MFS_trans_sf"/>
</dbReference>
<keyword evidence="1" id="KW-0812">Transmembrane</keyword>
<feature type="transmembrane region" description="Helical" evidence="1">
    <location>
        <begin position="91"/>
        <end position="108"/>
    </location>
</feature>
<evidence type="ECO:0000256" key="1">
    <source>
        <dbReference type="SAM" id="Phobius"/>
    </source>
</evidence>
<reference evidence="2" key="1">
    <citation type="submission" date="2018-05" db="EMBL/GenBank/DDBJ databases">
        <authorList>
            <person name="Lanie J.A."/>
            <person name="Ng W.-L."/>
            <person name="Kazmierczak K.M."/>
            <person name="Andrzejewski T.M."/>
            <person name="Davidsen T.M."/>
            <person name="Wayne K.J."/>
            <person name="Tettelin H."/>
            <person name="Glass J.I."/>
            <person name="Rusch D."/>
            <person name="Podicherti R."/>
            <person name="Tsui H.-C.T."/>
            <person name="Winkler M.E."/>
        </authorList>
    </citation>
    <scope>NUCLEOTIDE SEQUENCE</scope>
</reference>
<keyword evidence="1" id="KW-1133">Transmembrane helix</keyword>
<dbReference type="SUPFAM" id="SSF103473">
    <property type="entry name" value="MFS general substrate transporter"/>
    <property type="match status" value="1"/>
</dbReference>
<organism evidence="2">
    <name type="scientific">marine metagenome</name>
    <dbReference type="NCBI Taxonomy" id="408172"/>
    <lineage>
        <taxon>unclassified sequences</taxon>
        <taxon>metagenomes</taxon>
        <taxon>ecological metagenomes</taxon>
    </lineage>
</organism>
<dbReference type="PANTHER" id="PTHR11328:SF24">
    <property type="entry name" value="MAJOR FACILITATOR SUPERFAMILY (MFS) PROFILE DOMAIN-CONTAINING PROTEIN"/>
    <property type="match status" value="1"/>
</dbReference>
<keyword evidence="1" id="KW-0472">Membrane</keyword>
<feature type="non-terminal residue" evidence="2">
    <location>
        <position position="1"/>
    </location>
</feature>
<dbReference type="EMBL" id="UINC01162616">
    <property type="protein sequence ID" value="SVD62465.1"/>
    <property type="molecule type" value="Genomic_DNA"/>
</dbReference>
<feature type="transmembrane region" description="Helical" evidence="1">
    <location>
        <begin position="49"/>
        <end position="70"/>
    </location>
</feature>
<evidence type="ECO:0000313" key="2">
    <source>
        <dbReference type="EMBL" id="SVD62465.1"/>
    </source>
</evidence>
<protein>
    <recommendedName>
        <fullName evidence="3">Major facilitator superfamily (MFS) profile domain-containing protein</fullName>
    </recommendedName>
</protein>
<accession>A0A382WVS1</accession>
<dbReference type="AlphaFoldDB" id="A0A382WVS1"/>
<dbReference type="InterPro" id="IPR039672">
    <property type="entry name" value="MFS_2"/>
</dbReference>
<feature type="transmembrane region" description="Helical" evidence="1">
    <location>
        <begin position="164"/>
        <end position="182"/>
    </location>
</feature>
<dbReference type="PANTHER" id="PTHR11328">
    <property type="entry name" value="MAJOR FACILITATOR SUPERFAMILY DOMAIN-CONTAINING PROTEIN"/>
    <property type="match status" value="1"/>
</dbReference>
<dbReference type="GO" id="GO:0008643">
    <property type="term" value="P:carbohydrate transport"/>
    <property type="evidence" value="ECO:0007669"/>
    <property type="project" value="InterPro"/>
</dbReference>
<dbReference type="Pfam" id="PF13347">
    <property type="entry name" value="MFS_2"/>
    <property type="match status" value="1"/>
</dbReference>
<proteinExistence type="predicted"/>
<feature type="transmembrane region" description="Helical" evidence="1">
    <location>
        <begin position="21"/>
        <end position="43"/>
    </location>
</feature>
<gene>
    <name evidence="2" type="ORF">METZ01_LOCUS415319</name>
</gene>
<evidence type="ECO:0008006" key="3">
    <source>
        <dbReference type="Google" id="ProtNLM"/>
    </source>
</evidence>
<dbReference type="GO" id="GO:0005886">
    <property type="term" value="C:plasma membrane"/>
    <property type="evidence" value="ECO:0007669"/>
    <property type="project" value="TreeGrafter"/>
</dbReference>
<dbReference type="GO" id="GO:0015293">
    <property type="term" value="F:symporter activity"/>
    <property type="evidence" value="ECO:0007669"/>
    <property type="project" value="InterPro"/>
</dbReference>
<name>A0A382WVS1_9ZZZZ</name>
<feature type="non-terminal residue" evidence="2">
    <location>
        <position position="189"/>
    </location>
</feature>
<sequence length="189" mass="21141">VTDSNISEARDPVGDLPLKTIINYNIPTVGVGFMFFMVSLYLMKFSTDVLLISPAVMGFIFGISRIWDAVTDPLAGYFSDRTTLKAGRRRPWMLASIPFICGTFYIMWNPTSGMSDTYNALWMGIAVLLFFTSMTAFVVPHTSLGAELSTSYHERTKIFGLRHMLWNSGSLLALIAMHQLIVGHNVRQT</sequence>